<feature type="region of interest" description="Disordered" evidence="1">
    <location>
        <begin position="461"/>
        <end position="487"/>
    </location>
</feature>
<proteinExistence type="predicted"/>
<reference evidence="2 3" key="1">
    <citation type="submission" date="2022-05" db="EMBL/GenBank/DDBJ databases">
        <authorList>
            <consortium name="Genoscope - CEA"/>
            <person name="William W."/>
        </authorList>
    </citation>
    <scope>NUCLEOTIDE SEQUENCE [LARGE SCALE GENOMIC DNA]</scope>
</reference>
<comment type="caution">
    <text evidence="2">The sequence shown here is derived from an EMBL/GenBank/DDBJ whole genome shotgun (WGS) entry which is preliminary data.</text>
</comment>
<feature type="region of interest" description="Disordered" evidence="1">
    <location>
        <begin position="165"/>
        <end position="279"/>
    </location>
</feature>
<evidence type="ECO:0000313" key="2">
    <source>
        <dbReference type="EMBL" id="CAH3163943.1"/>
    </source>
</evidence>
<gene>
    <name evidence="2" type="ORF">PLOB_00006053</name>
</gene>
<dbReference type="EMBL" id="CALNXK010000127">
    <property type="protein sequence ID" value="CAH3163943.1"/>
    <property type="molecule type" value="Genomic_DNA"/>
</dbReference>
<organism evidence="2 3">
    <name type="scientific">Porites lobata</name>
    <dbReference type="NCBI Taxonomy" id="104759"/>
    <lineage>
        <taxon>Eukaryota</taxon>
        <taxon>Metazoa</taxon>
        <taxon>Cnidaria</taxon>
        <taxon>Anthozoa</taxon>
        <taxon>Hexacorallia</taxon>
        <taxon>Scleractinia</taxon>
        <taxon>Fungiina</taxon>
        <taxon>Poritidae</taxon>
        <taxon>Porites</taxon>
    </lineage>
</organism>
<dbReference type="Proteomes" id="UP001159405">
    <property type="component" value="Unassembled WGS sequence"/>
</dbReference>
<feature type="compositionally biased region" description="Polar residues" evidence="1">
    <location>
        <begin position="232"/>
        <end position="254"/>
    </location>
</feature>
<protein>
    <submittedName>
        <fullName evidence="2">Uncharacterized protein</fullName>
    </submittedName>
</protein>
<feature type="compositionally biased region" description="Basic and acidic residues" evidence="1">
    <location>
        <begin position="165"/>
        <end position="174"/>
    </location>
</feature>
<evidence type="ECO:0000313" key="3">
    <source>
        <dbReference type="Proteomes" id="UP001159405"/>
    </source>
</evidence>
<keyword evidence="3" id="KW-1185">Reference proteome</keyword>
<feature type="compositionally biased region" description="Basic and acidic residues" evidence="1">
    <location>
        <begin position="200"/>
        <end position="216"/>
    </location>
</feature>
<feature type="compositionally biased region" description="Polar residues" evidence="1">
    <location>
        <begin position="461"/>
        <end position="473"/>
    </location>
</feature>
<accession>A0ABN8QG61</accession>
<name>A0ABN8QG61_9CNID</name>
<evidence type="ECO:0000256" key="1">
    <source>
        <dbReference type="SAM" id="MobiDB-lite"/>
    </source>
</evidence>
<sequence length="688" mass="77396">MSKQLNIHLFNCDRTYKLNVVEDWLNAIVNSSKVVSHYFPLSEMAQLSDKGIRELEMNVAVFVVHAHESRLSINEENAGIGYAKLYKALLEKTGNRVMIVIGGDDNYKDEDEEDREFISRWAKRKISSQFTEEFLDGRKSFIFSWDKEHRKIHEKALVHFFDPNKKGQKFEYHPPPRKAVTKPGTPPRQREVDPATNSRHSKETKSSFYEQKDRSYKIGGNSGSQGAGPQRATGSTMVPNPLNSRPQEKLSSMIGTPREKGPEFSAGGTVRPNIQSQEDKPWATTSLTKPPQEPMESLALLGCCLSEKAIHAVNQVLKSIGPKLNLHSQPSVMNLSTAKQVKQYLERHSLQFCVLVVDGETVKDAYENLPARKDEYEELLKTAVEKVATRVVILVCGSLSLPKEDEEIIHQTIYRTVKEKGKGFMAWLKDGILSVDTDVLAQLLSPNFTMSFVMSASSPQGVAQGETNLPSHSYDQRRHVEQPPGRKPGYGWENENMQQQRVSLPAAATPTYVYNTINNSVKGKLVLKSKLRYGNISLESADLETLCEEFWEIPDEIAQGFQKTHKHIDEKQVKILSVPIHNSHLVYIGDLGIEMADNDLLLLKTRVNNGLVSFHASDIEVRYPEDWQVPENILEDLKKNGSNGKLFIILDEKGTLKCTVKKAVKDRVAGAVAFFTSKIKSSSKTKFA</sequence>